<proteinExistence type="predicted"/>
<evidence type="ECO:0000313" key="2">
    <source>
        <dbReference type="Proteomes" id="UP000032309"/>
    </source>
</evidence>
<dbReference type="Proteomes" id="UP000032309">
    <property type="component" value="Unassembled WGS sequence"/>
</dbReference>
<keyword evidence="1" id="KW-0413">Isomerase</keyword>
<organism evidence="1 2">
    <name type="scientific">Candidatus Brocadia sinica JPN1</name>
    <dbReference type="NCBI Taxonomy" id="1197129"/>
    <lineage>
        <taxon>Bacteria</taxon>
        <taxon>Pseudomonadati</taxon>
        <taxon>Planctomycetota</taxon>
        <taxon>Candidatus Brocadiia</taxon>
        <taxon>Candidatus Brocadiales</taxon>
        <taxon>Candidatus Brocadiaceae</taxon>
        <taxon>Candidatus Brocadia</taxon>
    </lineage>
</organism>
<dbReference type="GO" id="GO:0016853">
    <property type="term" value="F:isomerase activity"/>
    <property type="evidence" value="ECO:0007669"/>
    <property type="project" value="UniProtKB-KW"/>
</dbReference>
<reference evidence="2" key="1">
    <citation type="journal article" date="2015" name="Genome Announc.">
        <title>Draft Genome Sequence of an Anaerobic Ammonium-Oxidizing Bacterium, "Candidatus Brocadia sinica".</title>
        <authorList>
            <person name="Oshiki M."/>
            <person name="Shinyako-Hata K."/>
            <person name="Satoh H."/>
            <person name="Okabe S."/>
        </authorList>
    </citation>
    <scope>NUCLEOTIDE SEQUENCE [LARGE SCALE GENOMIC DNA]</scope>
    <source>
        <strain evidence="2">JPN1</strain>
    </source>
</reference>
<accession>A0ABQ0JUW7</accession>
<comment type="caution">
    <text evidence="1">The sequence shown here is derived from an EMBL/GenBank/DDBJ whole genome shotgun (WGS) entry which is preliminary data.</text>
</comment>
<protein>
    <submittedName>
        <fullName evidence="1">Glucose-6-phosphate isomerase</fullName>
    </submittedName>
</protein>
<gene>
    <name evidence="1" type="ORF">BROSI_A1026</name>
</gene>
<sequence length="59" mass="6946">MIRWRKVKGLLNRPRAQFIKDRLLGKKIALLPKMFPGNIFAVRLFYFVNIIDQWPSGSS</sequence>
<keyword evidence="2" id="KW-1185">Reference proteome</keyword>
<name>A0ABQ0JUW7_9BACT</name>
<dbReference type="EMBL" id="BAFN01000001">
    <property type="protein sequence ID" value="GAN32511.1"/>
    <property type="molecule type" value="Genomic_DNA"/>
</dbReference>
<evidence type="ECO:0000313" key="1">
    <source>
        <dbReference type="EMBL" id="GAN32511.1"/>
    </source>
</evidence>